<dbReference type="Pfam" id="PF01529">
    <property type="entry name" value="DHHC"/>
    <property type="match status" value="1"/>
</dbReference>
<comment type="caution">
    <text evidence="10">The sequence shown here is derived from an EMBL/GenBank/DDBJ whole genome shotgun (WGS) entry which is preliminary data.</text>
</comment>
<comment type="subcellular location">
    <subcellularLocation>
        <location evidence="1">Endomembrane system</location>
        <topology evidence="1">Multi-pass membrane protein</topology>
    </subcellularLocation>
</comment>
<evidence type="ECO:0000313" key="11">
    <source>
        <dbReference type="Proteomes" id="UP000796880"/>
    </source>
</evidence>
<evidence type="ECO:0000256" key="2">
    <source>
        <dbReference type="ARBA" id="ARBA00008574"/>
    </source>
</evidence>
<comment type="catalytic activity">
    <reaction evidence="8">
        <text>L-cysteinyl-[protein] + hexadecanoyl-CoA = S-hexadecanoyl-L-cysteinyl-[protein] + CoA</text>
        <dbReference type="Rhea" id="RHEA:36683"/>
        <dbReference type="Rhea" id="RHEA-COMP:10131"/>
        <dbReference type="Rhea" id="RHEA-COMP:11032"/>
        <dbReference type="ChEBI" id="CHEBI:29950"/>
        <dbReference type="ChEBI" id="CHEBI:57287"/>
        <dbReference type="ChEBI" id="CHEBI:57379"/>
        <dbReference type="ChEBI" id="CHEBI:74151"/>
        <dbReference type="EC" id="2.3.1.225"/>
    </reaction>
</comment>
<dbReference type="PANTHER" id="PTHR12246">
    <property type="entry name" value="PALMITOYLTRANSFERASE ZDHHC16"/>
    <property type="match status" value="1"/>
</dbReference>
<feature type="transmembrane region" description="Helical" evidence="8">
    <location>
        <begin position="51"/>
        <end position="72"/>
    </location>
</feature>
<feature type="transmembrane region" description="Helical" evidence="8">
    <location>
        <begin position="170"/>
        <end position="190"/>
    </location>
</feature>
<feature type="domain" description="Palmitoyltransferase DHHC" evidence="9">
    <location>
        <begin position="127"/>
        <end position="250"/>
    </location>
</feature>
<reference evidence="10" key="1">
    <citation type="submission" date="2020-03" db="EMBL/GenBank/DDBJ databases">
        <title>A high-quality chromosome-level genome assembly of a woody plant with both climbing and erect habits, Rhamnella rubrinervis.</title>
        <authorList>
            <person name="Lu Z."/>
            <person name="Yang Y."/>
            <person name="Zhu X."/>
            <person name="Sun Y."/>
        </authorList>
    </citation>
    <scope>NUCLEOTIDE SEQUENCE</scope>
    <source>
        <strain evidence="10">BYM</strain>
        <tissue evidence="10">Leaf</tissue>
    </source>
</reference>
<dbReference type="EMBL" id="VOIH02000008">
    <property type="protein sequence ID" value="KAF3439804.1"/>
    <property type="molecule type" value="Genomic_DNA"/>
</dbReference>
<comment type="domain">
    <text evidence="8">The DHHC domain is required for palmitoyltransferase activity.</text>
</comment>
<sequence>MEINLFRFCSGLKALGYLMILLVAAIIAVSYYAVVVLTWGPQLLRGGLQSFFAFSILIVFHILLILLLWSYFMVVFKDPGTVPENWKPVLDEENLEAGSSMPFSEHVAPEASASDSDVLERRPPVGYCSRCQNGKPPRCHHCSVCQRCVLKMDHHCVWVVNCVGARNYKFFLLFLIYTFLETTMVTLVLLPRFVKFFGDAKNHSTSPGNLAIIFLAFVLNLAFALSLLCFVVMHASLLSSNTTSIEVYEKKRGVRWKYDLGKKKNFEQVAFSKIVFDALLNCFGAKKALWFFPLFSKEDLDKTPALRGIEFPTLANIEA</sequence>
<keyword evidence="4 8" id="KW-0812">Transmembrane</keyword>
<dbReference type="EC" id="2.3.1.225" evidence="8"/>
<evidence type="ECO:0000259" key="9">
    <source>
        <dbReference type="Pfam" id="PF01529"/>
    </source>
</evidence>
<accession>A0A8K0E5L4</accession>
<organism evidence="10 11">
    <name type="scientific">Rhamnella rubrinervis</name>
    <dbReference type="NCBI Taxonomy" id="2594499"/>
    <lineage>
        <taxon>Eukaryota</taxon>
        <taxon>Viridiplantae</taxon>
        <taxon>Streptophyta</taxon>
        <taxon>Embryophyta</taxon>
        <taxon>Tracheophyta</taxon>
        <taxon>Spermatophyta</taxon>
        <taxon>Magnoliopsida</taxon>
        <taxon>eudicotyledons</taxon>
        <taxon>Gunneridae</taxon>
        <taxon>Pentapetalae</taxon>
        <taxon>rosids</taxon>
        <taxon>fabids</taxon>
        <taxon>Rosales</taxon>
        <taxon>Rhamnaceae</taxon>
        <taxon>rhamnoid group</taxon>
        <taxon>Rhamneae</taxon>
        <taxon>Rhamnella</taxon>
    </lineage>
</organism>
<evidence type="ECO:0000256" key="7">
    <source>
        <dbReference type="ARBA" id="ARBA00023315"/>
    </source>
</evidence>
<dbReference type="InterPro" id="IPR039859">
    <property type="entry name" value="PFA4/ZDH16/20/ERF2-like"/>
</dbReference>
<dbReference type="GO" id="GO:0012505">
    <property type="term" value="C:endomembrane system"/>
    <property type="evidence" value="ECO:0007669"/>
    <property type="project" value="UniProtKB-SubCell"/>
</dbReference>
<evidence type="ECO:0000256" key="5">
    <source>
        <dbReference type="ARBA" id="ARBA00022989"/>
    </source>
</evidence>
<dbReference type="InterPro" id="IPR001594">
    <property type="entry name" value="Palmitoyltrfase_DHHC"/>
</dbReference>
<evidence type="ECO:0000313" key="10">
    <source>
        <dbReference type="EMBL" id="KAF3439804.1"/>
    </source>
</evidence>
<keyword evidence="5 8" id="KW-1133">Transmembrane helix</keyword>
<evidence type="ECO:0000256" key="1">
    <source>
        <dbReference type="ARBA" id="ARBA00004127"/>
    </source>
</evidence>
<name>A0A8K0E5L4_9ROSA</name>
<keyword evidence="11" id="KW-1185">Reference proteome</keyword>
<keyword evidence="7 8" id="KW-0012">Acyltransferase</keyword>
<evidence type="ECO:0000256" key="8">
    <source>
        <dbReference type="RuleBase" id="RU079119"/>
    </source>
</evidence>
<evidence type="ECO:0000256" key="4">
    <source>
        <dbReference type="ARBA" id="ARBA00022692"/>
    </source>
</evidence>
<dbReference type="OrthoDB" id="331948at2759"/>
<comment type="similarity">
    <text evidence="2 8">Belongs to the DHHC palmitoyltransferase family.</text>
</comment>
<protein>
    <recommendedName>
        <fullName evidence="8">S-acyltransferase</fullName>
        <ecNumber evidence="8">2.3.1.225</ecNumber>
    </recommendedName>
    <alternativeName>
        <fullName evidence="8">Palmitoyltransferase</fullName>
    </alternativeName>
</protein>
<dbReference type="GO" id="GO:0019706">
    <property type="term" value="F:protein-cysteine S-palmitoyltransferase activity"/>
    <property type="evidence" value="ECO:0007669"/>
    <property type="project" value="UniProtKB-EC"/>
</dbReference>
<evidence type="ECO:0000256" key="3">
    <source>
        <dbReference type="ARBA" id="ARBA00022679"/>
    </source>
</evidence>
<gene>
    <name evidence="10" type="ORF">FNV43_RR18082</name>
</gene>
<feature type="transmembrane region" description="Helical" evidence="8">
    <location>
        <begin position="14"/>
        <end position="39"/>
    </location>
</feature>
<dbReference type="PROSITE" id="PS50216">
    <property type="entry name" value="DHHC"/>
    <property type="match status" value="1"/>
</dbReference>
<proteinExistence type="inferred from homology"/>
<keyword evidence="6 8" id="KW-0472">Membrane</keyword>
<dbReference type="Proteomes" id="UP000796880">
    <property type="component" value="Unassembled WGS sequence"/>
</dbReference>
<keyword evidence="3 8" id="KW-0808">Transferase</keyword>
<feature type="transmembrane region" description="Helical" evidence="8">
    <location>
        <begin position="210"/>
        <end position="233"/>
    </location>
</feature>
<dbReference type="AlphaFoldDB" id="A0A8K0E5L4"/>
<evidence type="ECO:0000256" key="6">
    <source>
        <dbReference type="ARBA" id="ARBA00023136"/>
    </source>
</evidence>